<feature type="active site" description="Proton donor/acceptor" evidence="2">
    <location>
        <position position="118"/>
    </location>
</feature>
<evidence type="ECO:0000313" key="4">
    <source>
        <dbReference type="Proteomes" id="UP000617951"/>
    </source>
</evidence>
<proteinExistence type="predicted"/>
<dbReference type="SUPFAM" id="SSF63817">
    <property type="entry name" value="Sortase"/>
    <property type="match status" value="1"/>
</dbReference>
<organism evidence="3 4">
    <name type="scientific">Guopingia tenuis</name>
    <dbReference type="NCBI Taxonomy" id="2763656"/>
    <lineage>
        <taxon>Bacteria</taxon>
        <taxon>Bacillati</taxon>
        <taxon>Bacillota</taxon>
        <taxon>Clostridia</taxon>
        <taxon>Christensenellales</taxon>
        <taxon>Christensenellaceae</taxon>
        <taxon>Guopingia</taxon>
    </lineage>
</organism>
<keyword evidence="1" id="KW-0378">Hydrolase</keyword>
<gene>
    <name evidence="3" type="ORF">H8693_03135</name>
</gene>
<evidence type="ECO:0000256" key="2">
    <source>
        <dbReference type="PIRSR" id="PIRSR605754-1"/>
    </source>
</evidence>
<name>A0A926DIK5_9FIRM</name>
<accession>A0A926DIK5</accession>
<dbReference type="InterPro" id="IPR005754">
    <property type="entry name" value="Sortase"/>
</dbReference>
<dbReference type="CDD" id="cd00004">
    <property type="entry name" value="Sortase"/>
    <property type="match status" value="1"/>
</dbReference>
<dbReference type="Proteomes" id="UP000617951">
    <property type="component" value="Unassembled WGS sequence"/>
</dbReference>
<reference evidence="3" key="1">
    <citation type="submission" date="2020-08" db="EMBL/GenBank/DDBJ databases">
        <title>Genome public.</title>
        <authorList>
            <person name="Liu C."/>
            <person name="Sun Q."/>
        </authorList>
    </citation>
    <scope>NUCLEOTIDE SEQUENCE</scope>
    <source>
        <strain evidence="3">NSJ-63</strain>
    </source>
</reference>
<evidence type="ECO:0000313" key="3">
    <source>
        <dbReference type="EMBL" id="MBC8537929.1"/>
    </source>
</evidence>
<dbReference type="EMBL" id="JACRSS010000001">
    <property type="protein sequence ID" value="MBC8537929.1"/>
    <property type="molecule type" value="Genomic_DNA"/>
</dbReference>
<keyword evidence="4" id="KW-1185">Reference proteome</keyword>
<comment type="caution">
    <text evidence="3">The sequence shown here is derived from an EMBL/GenBank/DDBJ whole genome shotgun (WGS) entry which is preliminary data.</text>
</comment>
<dbReference type="GO" id="GO:0016787">
    <property type="term" value="F:hydrolase activity"/>
    <property type="evidence" value="ECO:0007669"/>
    <property type="project" value="UniProtKB-KW"/>
</dbReference>
<sequence length="195" mass="21276">MAGGLLLLAAALVLTGMNLLEDQQAGAKSERVRKELERQVPETLLQTAGPEVPDYMLYPEQEMPVSEIGGQDYIGILEIPSLQISLPVMSQWSYKNLKTAPCRYYGSAYKENMVIAGHNYRAHFGGLRSLSPGAQVKFTNMEGNGFVYEVAGIEILEPVAVEALVDEAWDLTLFTCTYGGENRVAVRCVAAGEGK</sequence>
<dbReference type="Gene3D" id="2.40.260.10">
    <property type="entry name" value="Sortase"/>
    <property type="match status" value="1"/>
</dbReference>
<dbReference type="AlphaFoldDB" id="A0A926DIK5"/>
<dbReference type="RefSeq" id="WP_249279750.1">
    <property type="nucleotide sequence ID" value="NZ_JACRSS010000001.1"/>
</dbReference>
<protein>
    <submittedName>
        <fullName evidence="3">Sortase</fullName>
    </submittedName>
</protein>
<dbReference type="Pfam" id="PF04203">
    <property type="entry name" value="Sortase"/>
    <property type="match status" value="1"/>
</dbReference>
<dbReference type="InterPro" id="IPR023365">
    <property type="entry name" value="Sortase_dom-sf"/>
</dbReference>
<evidence type="ECO:0000256" key="1">
    <source>
        <dbReference type="ARBA" id="ARBA00022801"/>
    </source>
</evidence>
<feature type="active site" description="Acyl-thioester intermediate" evidence="2">
    <location>
        <position position="176"/>
    </location>
</feature>